<organism evidence="6 7">
    <name type="scientific">Reyranella humidisoli</name>
    <dbReference type="NCBI Taxonomy" id="2849149"/>
    <lineage>
        <taxon>Bacteria</taxon>
        <taxon>Pseudomonadati</taxon>
        <taxon>Pseudomonadota</taxon>
        <taxon>Alphaproteobacteria</taxon>
        <taxon>Hyphomicrobiales</taxon>
        <taxon>Reyranellaceae</taxon>
        <taxon>Reyranella</taxon>
    </lineage>
</organism>
<evidence type="ECO:0000313" key="7">
    <source>
        <dbReference type="Proteomes" id="UP000727907"/>
    </source>
</evidence>
<proteinExistence type="inferred from homology"/>
<dbReference type="InterPro" id="IPR006001">
    <property type="entry name" value="Therm_gnt_kin"/>
</dbReference>
<dbReference type="EC" id="2.7.1.12" evidence="5"/>
<dbReference type="Proteomes" id="UP000727907">
    <property type="component" value="Unassembled WGS sequence"/>
</dbReference>
<dbReference type="Pfam" id="PF01202">
    <property type="entry name" value="SKI"/>
    <property type="match status" value="1"/>
</dbReference>
<name>A0ABS6IKH9_9HYPH</name>
<dbReference type="PANTHER" id="PTHR43442:SF3">
    <property type="entry name" value="GLUCONOKINASE-RELATED"/>
    <property type="match status" value="1"/>
</dbReference>
<reference evidence="6 7" key="1">
    <citation type="submission" date="2021-06" db="EMBL/GenBank/DDBJ databases">
        <authorList>
            <person name="Lee D.H."/>
        </authorList>
    </citation>
    <scope>NUCLEOTIDE SEQUENCE [LARGE SCALE GENOMIC DNA]</scope>
    <source>
        <strain evidence="6 7">MMS21-HV4-11</strain>
    </source>
</reference>
<keyword evidence="3 5" id="KW-0418">Kinase</keyword>
<accession>A0ABS6IKH9</accession>
<evidence type="ECO:0000313" key="6">
    <source>
        <dbReference type="EMBL" id="MBU8875108.1"/>
    </source>
</evidence>
<keyword evidence="2 5" id="KW-0547">Nucleotide-binding</keyword>
<comment type="caution">
    <text evidence="6">The sequence shown here is derived from an EMBL/GenBank/DDBJ whole genome shotgun (WGS) entry which is preliminary data.</text>
</comment>
<evidence type="ECO:0000256" key="1">
    <source>
        <dbReference type="ARBA" id="ARBA00022679"/>
    </source>
</evidence>
<evidence type="ECO:0000256" key="3">
    <source>
        <dbReference type="ARBA" id="ARBA00022777"/>
    </source>
</evidence>
<dbReference type="InterPro" id="IPR031322">
    <property type="entry name" value="Shikimate/glucono_kinase"/>
</dbReference>
<evidence type="ECO:0000256" key="2">
    <source>
        <dbReference type="ARBA" id="ARBA00022741"/>
    </source>
</evidence>
<comment type="similarity">
    <text evidence="5">Belongs to the gluconokinase GntK/GntV family.</text>
</comment>
<evidence type="ECO:0000256" key="5">
    <source>
        <dbReference type="RuleBase" id="RU363066"/>
    </source>
</evidence>
<dbReference type="NCBIfam" id="TIGR01313">
    <property type="entry name" value="therm_gnt_kin"/>
    <property type="match status" value="1"/>
</dbReference>
<dbReference type="PANTHER" id="PTHR43442">
    <property type="entry name" value="GLUCONOKINASE-RELATED"/>
    <property type="match status" value="1"/>
</dbReference>
<dbReference type="EMBL" id="JAHOPB010000001">
    <property type="protein sequence ID" value="MBU8875108.1"/>
    <property type="molecule type" value="Genomic_DNA"/>
</dbReference>
<gene>
    <name evidence="6" type="ORF">KQ910_15140</name>
</gene>
<keyword evidence="7" id="KW-1185">Reference proteome</keyword>
<keyword evidence="1 5" id="KW-0808">Transferase</keyword>
<dbReference type="CDD" id="cd02021">
    <property type="entry name" value="GntK"/>
    <property type="match status" value="1"/>
</dbReference>
<protein>
    <recommendedName>
        <fullName evidence="5">Gluconokinase</fullName>
        <ecNumber evidence="5">2.7.1.12</ecNumber>
    </recommendedName>
</protein>
<comment type="catalytic activity">
    <reaction evidence="5">
        <text>D-gluconate + ATP = 6-phospho-D-gluconate + ADP + H(+)</text>
        <dbReference type="Rhea" id="RHEA:19433"/>
        <dbReference type="ChEBI" id="CHEBI:15378"/>
        <dbReference type="ChEBI" id="CHEBI:18391"/>
        <dbReference type="ChEBI" id="CHEBI:30616"/>
        <dbReference type="ChEBI" id="CHEBI:58759"/>
        <dbReference type="ChEBI" id="CHEBI:456216"/>
        <dbReference type="EC" id="2.7.1.12"/>
    </reaction>
</comment>
<keyword evidence="4 5" id="KW-0067">ATP-binding</keyword>
<evidence type="ECO:0000256" key="4">
    <source>
        <dbReference type="ARBA" id="ARBA00022840"/>
    </source>
</evidence>
<sequence>MGVSGSGKTTVASLLAERLGCAFQDGDDLHPRENVEKMRSGTPLTDTDRLPWLQAIAHHIDGWRERGEAGVVTCSSLKRIYRDVIVGDRRNVALVYLKGTQALIHGRLTARTSHFMPVGLLDSQFATLQEPAEEERPIVVDIGPEPARIVDAIVRRLERR</sequence>